<protein>
    <recommendedName>
        <fullName evidence="3">Lipoprotein</fullName>
    </recommendedName>
</protein>
<dbReference type="PROSITE" id="PS51257">
    <property type="entry name" value="PROKAR_LIPOPROTEIN"/>
    <property type="match status" value="1"/>
</dbReference>
<proteinExistence type="predicted"/>
<accession>A0A2D0IR49</accession>
<dbReference type="Proteomes" id="UP000225833">
    <property type="component" value="Unassembled WGS sequence"/>
</dbReference>
<gene>
    <name evidence="1" type="ORF">Xbud_03302</name>
</gene>
<organism evidence="1 2">
    <name type="scientific">Xenorhabdus budapestensis</name>
    <dbReference type="NCBI Taxonomy" id="290110"/>
    <lineage>
        <taxon>Bacteria</taxon>
        <taxon>Pseudomonadati</taxon>
        <taxon>Pseudomonadota</taxon>
        <taxon>Gammaproteobacteria</taxon>
        <taxon>Enterobacterales</taxon>
        <taxon>Morganellaceae</taxon>
        <taxon>Xenorhabdus</taxon>
    </lineage>
</organism>
<evidence type="ECO:0000313" key="2">
    <source>
        <dbReference type="Proteomes" id="UP000225833"/>
    </source>
</evidence>
<dbReference type="EMBL" id="NIBS01000026">
    <property type="protein sequence ID" value="PHM24309.1"/>
    <property type="molecule type" value="Genomic_DNA"/>
</dbReference>
<name>A0A2D0IR49_XENBU</name>
<comment type="caution">
    <text evidence="1">The sequence shown here is derived from an EMBL/GenBank/DDBJ whole genome shotgun (WGS) entry which is preliminary data.</text>
</comment>
<evidence type="ECO:0008006" key="3">
    <source>
        <dbReference type="Google" id="ProtNLM"/>
    </source>
</evidence>
<evidence type="ECO:0000313" key="1">
    <source>
        <dbReference type="EMBL" id="PHM24309.1"/>
    </source>
</evidence>
<sequence length="59" mass="6229">MAREMNPVLFTVTLNGELNRSVRYLCVVFVLAGCDLPYSDIIAGGDSIGHGGGDNSVDV</sequence>
<reference evidence="1 2" key="1">
    <citation type="journal article" date="2017" name="Nat. Microbiol.">
        <title>Natural product diversity associated with the nematode symbionts Photorhabdus and Xenorhabdus.</title>
        <authorList>
            <person name="Tobias N.J."/>
            <person name="Wolff H."/>
            <person name="Djahanschiri B."/>
            <person name="Grundmann F."/>
            <person name="Kronenwerth M."/>
            <person name="Shi Y.M."/>
            <person name="Simonyi S."/>
            <person name="Grun P."/>
            <person name="Shapiro-Ilan D."/>
            <person name="Pidot S.J."/>
            <person name="Stinear T.P."/>
            <person name="Ebersberger I."/>
            <person name="Bode H.B."/>
        </authorList>
    </citation>
    <scope>NUCLEOTIDE SEQUENCE [LARGE SCALE GENOMIC DNA]</scope>
    <source>
        <strain evidence="1 2">DSM 16342</strain>
    </source>
</reference>
<dbReference type="AlphaFoldDB" id="A0A2D0IR49"/>